<feature type="compositionally biased region" description="Basic and acidic residues" evidence="1">
    <location>
        <begin position="368"/>
        <end position="377"/>
    </location>
</feature>
<keyword evidence="3" id="KW-0496">Mitochondrion</keyword>
<sequence length="377" mass="42833">MKIKKRINKIILITLKFFNIVFQTLSKNTKFLVKPLSTYNQVSTSEITKLVGKAQINVLISLIFVTIKTVLSLLSNSKLFFKYRVKAIFLYCSSIFENRKPSIKNFKFGIFLIKFIIKLLFFCFSPVGSSFLLWDIFEFSCSPTLPDNYNSFLKPKFMSSLKIIFNYLTKKRKNNTQTNENPQNSSEVENNNLSTNSSSNAGNIEEPTNSIKSSNLEHPFSSLLRRGLPRSEEDLNELNSKTLATFLKDGKEEEFGEDSLSCRTLSSTSSEVREAIKRIQEENLFEEDNSFFFVPEVKDPFANFDYSASSSKAGPASLGKGSLGFEGYNRKNLFEDLEKLPTILEESDTELNSETLNESDTELNNNNLKDKGKGKAN</sequence>
<keyword evidence="2" id="KW-0472">Membrane</keyword>
<feature type="compositionally biased region" description="Polar residues" evidence="1">
    <location>
        <begin position="206"/>
        <end position="215"/>
    </location>
</feature>
<feature type="transmembrane region" description="Helical" evidence="2">
    <location>
        <begin position="108"/>
        <end position="134"/>
    </location>
</feature>
<evidence type="ECO:0000256" key="1">
    <source>
        <dbReference type="SAM" id="MobiDB-lite"/>
    </source>
</evidence>
<feature type="region of interest" description="Disordered" evidence="1">
    <location>
        <begin position="345"/>
        <end position="377"/>
    </location>
</feature>
<reference evidence="3" key="1">
    <citation type="journal article" date="2018" name="Appl. Microbiol. Biotechnol.">
        <title>Comparative mitogenomics reveals large-scale gene rearrangements in the mitochondrial genome of two Pleurotus species.</title>
        <authorList>
            <person name="Li Q."/>
            <person name="Chen C."/>
            <person name="Xiong C."/>
            <person name="Jin X."/>
            <person name="Chen Z."/>
            <person name="Huang W."/>
        </authorList>
    </citation>
    <scope>NUCLEOTIDE SEQUENCE</scope>
</reference>
<feature type="compositionally biased region" description="Acidic residues" evidence="1">
    <location>
        <begin position="345"/>
        <end position="361"/>
    </location>
</feature>
<dbReference type="RefSeq" id="YP_009463057.1">
    <property type="nucleotide sequence ID" value="NC_036999.1"/>
</dbReference>
<dbReference type="EMBL" id="MG017445">
    <property type="protein sequence ID" value="AUW35300.1"/>
    <property type="molecule type" value="Genomic_DNA"/>
</dbReference>
<feature type="compositionally biased region" description="Low complexity" evidence="1">
    <location>
        <begin position="184"/>
        <end position="200"/>
    </location>
</feature>
<evidence type="ECO:0000313" key="3">
    <source>
        <dbReference type="EMBL" id="AUW35300.1"/>
    </source>
</evidence>
<dbReference type="AlphaFoldDB" id="A0A2K9YPH4"/>
<geneLocation type="mitochondrion" evidence="3"/>
<keyword evidence="2" id="KW-1133">Transmembrane helix</keyword>
<name>A0A2K9YPH4_9AGAR</name>
<accession>A0A2K9YPH4</accession>
<evidence type="ECO:0000256" key="2">
    <source>
        <dbReference type="SAM" id="Phobius"/>
    </source>
</evidence>
<feature type="transmembrane region" description="Helical" evidence="2">
    <location>
        <begin position="50"/>
        <end position="74"/>
    </location>
</feature>
<gene>
    <name evidence="3" type="primary">orf377</name>
</gene>
<dbReference type="GeneID" id="35992284"/>
<organism evidence="3">
    <name type="scientific">Pleurotus platypus</name>
    <dbReference type="NCBI Taxonomy" id="2015914"/>
    <lineage>
        <taxon>Eukaryota</taxon>
        <taxon>Fungi</taxon>
        <taxon>Dikarya</taxon>
        <taxon>Basidiomycota</taxon>
        <taxon>Agaricomycotina</taxon>
        <taxon>Agaricomycetes</taxon>
        <taxon>Agaricomycetidae</taxon>
        <taxon>Agaricales</taxon>
        <taxon>Pleurotineae</taxon>
        <taxon>Pleurotaceae</taxon>
        <taxon>Pleurotus</taxon>
    </lineage>
</organism>
<feature type="region of interest" description="Disordered" evidence="1">
    <location>
        <begin position="174"/>
        <end position="215"/>
    </location>
</feature>
<keyword evidence="2" id="KW-0812">Transmembrane</keyword>
<proteinExistence type="predicted"/>
<protein>
    <submittedName>
        <fullName evidence="3">Uncharacterized protein</fullName>
    </submittedName>
</protein>